<keyword evidence="12" id="KW-1185">Reference proteome</keyword>
<reference evidence="11 12" key="1">
    <citation type="journal article" date="2012" name="Stand. Genomic Sci.">
        <title>Complete genome sequence of the aerobic, heterotroph Marinithermus hydrothermalis type strain (T1(T)) from a deep-sea hydrothermal vent chimney.</title>
        <authorList>
            <person name="Copeland A."/>
            <person name="Gu W."/>
            <person name="Yasawong M."/>
            <person name="Lapidus A."/>
            <person name="Lucas S."/>
            <person name="Deshpande S."/>
            <person name="Pagani I."/>
            <person name="Tapia R."/>
            <person name="Cheng J.F."/>
            <person name="Goodwin L.A."/>
            <person name="Pitluck S."/>
            <person name="Liolios K."/>
            <person name="Ivanova N."/>
            <person name="Mavromatis K."/>
            <person name="Mikhailova N."/>
            <person name="Pati A."/>
            <person name="Chen A."/>
            <person name="Palaniappan K."/>
            <person name="Land M."/>
            <person name="Pan C."/>
            <person name="Brambilla E.M."/>
            <person name="Rohde M."/>
            <person name="Tindall B.J."/>
            <person name="Sikorski J."/>
            <person name="Goker M."/>
            <person name="Detter J.C."/>
            <person name="Bristow J."/>
            <person name="Eisen J.A."/>
            <person name="Markowitz V."/>
            <person name="Hugenholtz P."/>
            <person name="Kyrpides N.C."/>
            <person name="Klenk H.P."/>
            <person name="Woyke T."/>
        </authorList>
    </citation>
    <scope>NUCLEOTIDE SEQUENCE [LARGE SCALE GENOMIC DNA]</scope>
    <source>
        <strain evidence="12">DSM 14884 / JCM 11576 / T1</strain>
    </source>
</reference>
<keyword evidence="7" id="KW-0805">Transcription regulation</keyword>
<dbReference type="EMBL" id="CP002630">
    <property type="protein sequence ID" value="AEB12549.1"/>
    <property type="molecule type" value="Genomic_DNA"/>
</dbReference>
<keyword evidence="3 11" id="KW-0436">Ligase</keyword>
<comment type="similarity">
    <text evidence="1">Belongs to the ATP-dependent AMP-binding enzyme family.</text>
</comment>
<dbReference type="RefSeq" id="WP_013704595.1">
    <property type="nucleotide sequence ID" value="NC_015387.1"/>
</dbReference>
<evidence type="ECO:0000256" key="1">
    <source>
        <dbReference type="ARBA" id="ARBA00006432"/>
    </source>
</evidence>
<dbReference type="InterPro" id="IPR036390">
    <property type="entry name" value="WH_DNA-bd_sf"/>
</dbReference>
<evidence type="ECO:0000256" key="5">
    <source>
        <dbReference type="ARBA" id="ARBA00022840"/>
    </source>
</evidence>
<dbReference type="Gene3D" id="3.30.300.30">
    <property type="match status" value="1"/>
</dbReference>
<dbReference type="AlphaFoldDB" id="F2NQX1"/>
<gene>
    <name evidence="11" type="ordered locus">Marky_1817</name>
</gene>
<dbReference type="Pfam" id="PF16177">
    <property type="entry name" value="ACAS_N"/>
    <property type="match status" value="1"/>
</dbReference>
<protein>
    <recommendedName>
        <fullName evidence="2">acetate--CoA ligase</fullName>
        <ecNumber evidence="2">6.2.1.1</ecNumber>
    </recommendedName>
</protein>
<dbReference type="InterPro" id="IPR000873">
    <property type="entry name" value="AMP-dep_synth/lig_dom"/>
</dbReference>
<dbReference type="GO" id="GO:0005524">
    <property type="term" value="F:ATP binding"/>
    <property type="evidence" value="ECO:0007669"/>
    <property type="project" value="UniProtKB-KW"/>
</dbReference>
<evidence type="ECO:0000313" key="12">
    <source>
        <dbReference type="Proteomes" id="UP000007030"/>
    </source>
</evidence>
<evidence type="ECO:0000259" key="10">
    <source>
        <dbReference type="PROSITE" id="PS51078"/>
    </source>
</evidence>
<dbReference type="OrthoDB" id="23610at2"/>
<keyword evidence="4" id="KW-0547">Nucleotide-binding</keyword>
<dbReference type="InterPro" id="IPR045851">
    <property type="entry name" value="AMP-bd_C_sf"/>
</dbReference>
<dbReference type="EC" id="6.2.1.1" evidence="2"/>
<dbReference type="Gene3D" id="3.30.450.40">
    <property type="match status" value="1"/>
</dbReference>
<evidence type="ECO:0000256" key="8">
    <source>
        <dbReference type="ARBA" id="ARBA00023163"/>
    </source>
</evidence>
<keyword evidence="8" id="KW-0804">Transcription</keyword>
<keyword evidence="5" id="KW-0067">ATP-binding</keyword>
<evidence type="ECO:0000256" key="2">
    <source>
        <dbReference type="ARBA" id="ARBA00013275"/>
    </source>
</evidence>
<dbReference type="eggNOG" id="COG1414">
    <property type="taxonomic scope" value="Bacteria"/>
</dbReference>
<dbReference type="PROSITE" id="PS51077">
    <property type="entry name" value="HTH_ICLR"/>
    <property type="match status" value="1"/>
</dbReference>
<dbReference type="InterPro" id="IPR025110">
    <property type="entry name" value="AMP-bd_C"/>
</dbReference>
<dbReference type="PANTHER" id="PTHR24095:SF14">
    <property type="entry name" value="ACETYL-COENZYME A SYNTHETASE 1"/>
    <property type="match status" value="1"/>
</dbReference>
<dbReference type="GO" id="GO:0006355">
    <property type="term" value="P:regulation of DNA-templated transcription"/>
    <property type="evidence" value="ECO:0007669"/>
    <property type="project" value="InterPro"/>
</dbReference>
<dbReference type="InterPro" id="IPR036388">
    <property type="entry name" value="WH-like_DNA-bd_sf"/>
</dbReference>
<evidence type="ECO:0000259" key="9">
    <source>
        <dbReference type="PROSITE" id="PS51077"/>
    </source>
</evidence>
<dbReference type="InterPro" id="IPR005471">
    <property type="entry name" value="Tscrpt_reg_IclR_N"/>
</dbReference>
<dbReference type="PANTHER" id="PTHR24095">
    <property type="entry name" value="ACETYL-COENZYME A SYNTHETASE"/>
    <property type="match status" value="1"/>
</dbReference>
<name>F2NQX1_MARHT</name>
<dbReference type="PROSITE" id="PS00455">
    <property type="entry name" value="AMP_BINDING"/>
    <property type="match status" value="1"/>
</dbReference>
<evidence type="ECO:0000313" key="11">
    <source>
        <dbReference type="EMBL" id="AEB12549.1"/>
    </source>
</evidence>
<evidence type="ECO:0000256" key="3">
    <source>
        <dbReference type="ARBA" id="ARBA00022598"/>
    </source>
</evidence>
<dbReference type="Gene3D" id="1.10.10.10">
    <property type="entry name" value="Winged helix-like DNA-binding domain superfamily/Winged helix DNA-binding domain"/>
    <property type="match status" value="1"/>
</dbReference>
<dbReference type="InterPro" id="IPR029016">
    <property type="entry name" value="GAF-like_dom_sf"/>
</dbReference>
<evidence type="ECO:0000256" key="4">
    <source>
        <dbReference type="ARBA" id="ARBA00022741"/>
    </source>
</evidence>
<keyword evidence="6" id="KW-0007">Acetylation</keyword>
<dbReference type="InterPro" id="IPR042099">
    <property type="entry name" value="ANL_N_sf"/>
</dbReference>
<dbReference type="GO" id="GO:0003987">
    <property type="term" value="F:acetate-CoA ligase activity"/>
    <property type="evidence" value="ECO:0007669"/>
    <property type="project" value="UniProtKB-EC"/>
</dbReference>
<dbReference type="Pfam" id="PF09339">
    <property type="entry name" value="HTH_IclR"/>
    <property type="match status" value="1"/>
</dbReference>
<evidence type="ECO:0000256" key="6">
    <source>
        <dbReference type="ARBA" id="ARBA00022990"/>
    </source>
</evidence>
<dbReference type="PROSITE" id="PS51078">
    <property type="entry name" value="ICLR_ED"/>
    <property type="match status" value="1"/>
</dbReference>
<dbReference type="KEGG" id="mhd:Marky_1817"/>
<dbReference type="InterPro" id="IPR032387">
    <property type="entry name" value="ACAS_N"/>
</dbReference>
<dbReference type="Pfam" id="PF00501">
    <property type="entry name" value="AMP-binding"/>
    <property type="match status" value="1"/>
</dbReference>
<dbReference type="STRING" id="869210.Marky_1817"/>
<dbReference type="Proteomes" id="UP000007030">
    <property type="component" value="Chromosome"/>
</dbReference>
<dbReference type="HOGENOM" id="CLU_000022_3_4_0"/>
<dbReference type="Pfam" id="PF01614">
    <property type="entry name" value="IclR_C"/>
    <property type="match status" value="1"/>
</dbReference>
<dbReference type="eggNOG" id="COG0365">
    <property type="taxonomic scope" value="Bacteria"/>
</dbReference>
<accession>F2NQX1</accession>
<dbReference type="SUPFAM" id="SSF46785">
    <property type="entry name" value="Winged helix' DNA-binding domain"/>
    <property type="match status" value="1"/>
</dbReference>
<organism evidence="11 12">
    <name type="scientific">Marinithermus hydrothermalis (strain DSM 14884 / JCM 11576 / T1)</name>
    <dbReference type="NCBI Taxonomy" id="869210"/>
    <lineage>
        <taxon>Bacteria</taxon>
        <taxon>Thermotogati</taxon>
        <taxon>Deinococcota</taxon>
        <taxon>Deinococci</taxon>
        <taxon>Thermales</taxon>
        <taxon>Thermaceae</taxon>
        <taxon>Marinithermus</taxon>
    </lineage>
</organism>
<dbReference type="GO" id="GO:0005829">
    <property type="term" value="C:cytosol"/>
    <property type="evidence" value="ECO:0007669"/>
    <property type="project" value="TreeGrafter"/>
</dbReference>
<feature type="domain" description="IclR-ED" evidence="10">
    <location>
        <begin position="51"/>
        <end position="250"/>
    </location>
</feature>
<dbReference type="GO" id="GO:0006085">
    <property type="term" value="P:acetyl-CoA biosynthetic process"/>
    <property type="evidence" value="ECO:0007669"/>
    <property type="project" value="TreeGrafter"/>
</dbReference>
<dbReference type="SUPFAM" id="SSF56801">
    <property type="entry name" value="Acetyl-CoA synthetase-like"/>
    <property type="match status" value="1"/>
</dbReference>
<evidence type="ECO:0000256" key="7">
    <source>
        <dbReference type="ARBA" id="ARBA00023015"/>
    </source>
</evidence>
<proteinExistence type="inferred from homology"/>
<dbReference type="InterPro" id="IPR020845">
    <property type="entry name" value="AMP-binding_CS"/>
</dbReference>
<sequence length="880" mass="96290">MGRSRRRSLSTVQAALRVLAYLAAHPEGLEAAQVARMLGKSLSAAYALLNSLVQEGFAEHDPARATYRLAGALVPLPPEPAPPAYEGLEEALEEVYLRTRERAYLGVWRRGRLCFSTRGRQGLVKPPGLEGEVRAGLHALALGKAVLAHLGEEAVGAELEAYTPYTVTDPVALGEELERVRRVGFAVELEEYALGMCGVAAPVFGPGGEVLGALGVVVPARRFPYAFSRVARAVCEVAQAASKTRRRLPAGVVRREARPRRALPRPARPLPEGRVWAPKALRRTGSRKDYEAAYRRSLEDPEGFWGAWAERFEWHRPWTRVLEGTPPECRWFVGGATNIVQNALDRHARSSRRNQLALVAYAGDGRVEKLSYRELHDRVARFAAALQARGVGVGDRVALHLPTGLEAVIAMLAAARIGAVHVFLPVGLGAAALRDRLEDTGARLLIAADRVYQGGRARPLAGLVEEAVAGLELEVIWHRRGAGARGPEFWEVLEGMRVKAPVVPVDADHPLFILYTSGSTGKPKGVVHAHGGYMVGVTYFLRRLFGLEDGEVFWATADLGWIVGHSYGVYAPLLEGLTTVLREERLDHPDPGAFYEVLEAAGVNVLLTSPAWLRALRRYGAEWGRDADLALRLVASVGEHLAPEVWHWVHAHLGVFVLDNWWQTETGAPALATPLALPARPGRVGVPLEGVEARVVDAEGRELPPGEKGFLVLKRPFPHFMRALWNNPEGYRALWARFGGYFTGDFAVRDAEGYFTVLGRSDDVIKVGDQRVGTAEIEDVLLSYPAVAEAAAVGVPDPERGEVVKAYVVLRFKEATPEVHEVLASKLKAHVRRHLGELATPAEVVFLDRLPRTKSGKILRRLLRAWELGHDPGDLSTLEA</sequence>
<dbReference type="Gene3D" id="3.40.50.12780">
    <property type="entry name" value="N-terminal domain of ligase-like"/>
    <property type="match status" value="1"/>
</dbReference>
<dbReference type="InterPro" id="IPR014757">
    <property type="entry name" value="Tscrpt_reg_IclR_C"/>
</dbReference>
<feature type="domain" description="HTH iclR-type" evidence="9">
    <location>
        <begin position="9"/>
        <end position="71"/>
    </location>
</feature>
<dbReference type="Pfam" id="PF13193">
    <property type="entry name" value="AMP-binding_C"/>
    <property type="match status" value="1"/>
</dbReference>
<dbReference type="GO" id="GO:0003677">
    <property type="term" value="F:DNA binding"/>
    <property type="evidence" value="ECO:0007669"/>
    <property type="project" value="InterPro"/>
</dbReference>
<dbReference type="SUPFAM" id="SSF55781">
    <property type="entry name" value="GAF domain-like"/>
    <property type="match status" value="1"/>
</dbReference>